<dbReference type="AlphaFoldDB" id="A0A4Q0SSG4"/>
<dbReference type="EMBL" id="RDSM01000007">
    <property type="protein sequence ID" value="RXH53855.1"/>
    <property type="molecule type" value="Genomic_DNA"/>
</dbReference>
<name>A0A4Q0SSG4_9BACT</name>
<reference evidence="1 2" key="1">
    <citation type="submission" date="2018-11" db="EMBL/GenBank/DDBJ databases">
        <authorList>
            <person name="Mardanov A.V."/>
            <person name="Ravin N.V."/>
            <person name="Dedysh S.N."/>
        </authorList>
    </citation>
    <scope>NUCLEOTIDE SEQUENCE [LARGE SCALE GENOMIC DNA]</scope>
    <source>
        <strain evidence="1 2">AF10</strain>
    </source>
</reference>
<sequence>MSATPRFVAQLFESVLQRLIHKTTLVLRDDAICHATRVALI</sequence>
<accession>A0A4Q0SSG4</accession>
<protein>
    <submittedName>
        <fullName evidence="1">Uncharacterized protein</fullName>
    </submittedName>
</protein>
<proteinExistence type="predicted"/>
<reference evidence="2" key="2">
    <citation type="submission" date="2019-02" db="EMBL/GenBank/DDBJ databases">
        <title>Granulicella sibirica sp. nov., a psychrotolerant acidobacterium isolated from an organic soil layer in forested tundra, West Siberia.</title>
        <authorList>
            <person name="Oshkin I.Y."/>
            <person name="Kulichevskaya I.S."/>
            <person name="Rijpstra W.I.C."/>
            <person name="Sinninghe Damste J.S."/>
            <person name="Rakitin A.L."/>
            <person name="Ravin N.V."/>
            <person name="Dedysh S.N."/>
        </authorList>
    </citation>
    <scope>NUCLEOTIDE SEQUENCE [LARGE SCALE GENOMIC DNA]</scope>
    <source>
        <strain evidence="2">AF10</strain>
    </source>
</reference>
<dbReference type="Proteomes" id="UP000289437">
    <property type="component" value="Unassembled WGS sequence"/>
</dbReference>
<comment type="caution">
    <text evidence="1">The sequence shown here is derived from an EMBL/GenBank/DDBJ whole genome shotgun (WGS) entry which is preliminary data.</text>
</comment>
<keyword evidence="2" id="KW-1185">Reference proteome</keyword>
<evidence type="ECO:0000313" key="1">
    <source>
        <dbReference type="EMBL" id="RXH53855.1"/>
    </source>
</evidence>
<organism evidence="1 2">
    <name type="scientific">Granulicella sibirica</name>
    <dbReference type="NCBI Taxonomy" id="2479048"/>
    <lineage>
        <taxon>Bacteria</taxon>
        <taxon>Pseudomonadati</taxon>
        <taxon>Acidobacteriota</taxon>
        <taxon>Terriglobia</taxon>
        <taxon>Terriglobales</taxon>
        <taxon>Acidobacteriaceae</taxon>
        <taxon>Granulicella</taxon>
    </lineage>
</organism>
<gene>
    <name evidence="1" type="ORF">GRAN_5193</name>
</gene>
<evidence type="ECO:0000313" key="2">
    <source>
        <dbReference type="Proteomes" id="UP000289437"/>
    </source>
</evidence>